<dbReference type="EMBL" id="JAVDQT010000002">
    <property type="protein sequence ID" value="MDR6431994.1"/>
    <property type="molecule type" value="Genomic_DNA"/>
</dbReference>
<dbReference type="Proteomes" id="UP001184614">
    <property type="component" value="Unassembled WGS sequence"/>
</dbReference>
<accession>A0ABU1M7G7</accession>
<sequence>MINYVSGGEVLKKSTVDEMLEQALSSEELKAVREIEKISERLSDLMGLVHGGDWQVVIDHQRQALMIFSS</sequence>
<keyword evidence="2" id="KW-1185">Reference proteome</keyword>
<protein>
    <submittedName>
        <fullName evidence="1">Short-subunit dehydrogenase-like oxidoreductase (DUF2520 family)</fullName>
    </submittedName>
</protein>
<comment type="caution">
    <text evidence="1">The sequence shown here is derived from an EMBL/GenBank/DDBJ whole genome shotgun (WGS) entry which is preliminary data.</text>
</comment>
<name>A0ABU1M7G7_9HYPH</name>
<evidence type="ECO:0000313" key="2">
    <source>
        <dbReference type="Proteomes" id="UP001184614"/>
    </source>
</evidence>
<evidence type="ECO:0000313" key="1">
    <source>
        <dbReference type="EMBL" id="MDR6431994.1"/>
    </source>
</evidence>
<reference evidence="1 2" key="1">
    <citation type="submission" date="2023-07" db="EMBL/GenBank/DDBJ databases">
        <title>Sorghum-associated microbial communities from plants grown in Nebraska, USA.</title>
        <authorList>
            <person name="Schachtman D."/>
        </authorList>
    </citation>
    <scope>NUCLEOTIDE SEQUENCE [LARGE SCALE GENOMIC DNA]</scope>
    <source>
        <strain evidence="1 2">DS1730</strain>
    </source>
</reference>
<gene>
    <name evidence="1" type="ORF">J2782_001729</name>
</gene>
<proteinExistence type="predicted"/>
<organism evidence="1 2">
    <name type="scientific">Brucella pseudogrignonensis</name>
    <dbReference type="NCBI Taxonomy" id="419475"/>
    <lineage>
        <taxon>Bacteria</taxon>
        <taxon>Pseudomonadati</taxon>
        <taxon>Pseudomonadota</taxon>
        <taxon>Alphaproteobacteria</taxon>
        <taxon>Hyphomicrobiales</taxon>
        <taxon>Brucellaceae</taxon>
        <taxon>Brucella/Ochrobactrum group</taxon>
        <taxon>Brucella</taxon>
    </lineage>
</organism>